<gene>
    <name evidence="3" type="ORF">UFOPK3423_00529</name>
</gene>
<organism evidence="3">
    <name type="scientific">freshwater metagenome</name>
    <dbReference type="NCBI Taxonomy" id="449393"/>
    <lineage>
        <taxon>unclassified sequences</taxon>
        <taxon>metagenomes</taxon>
        <taxon>ecological metagenomes</taxon>
    </lineage>
</organism>
<name>A0A6J7DI39_9ZZZZ</name>
<evidence type="ECO:0000256" key="1">
    <source>
        <dbReference type="ARBA" id="ARBA00023002"/>
    </source>
</evidence>
<reference evidence="3" key="1">
    <citation type="submission" date="2020-05" db="EMBL/GenBank/DDBJ databases">
        <authorList>
            <person name="Chiriac C."/>
            <person name="Salcher M."/>
            <person name="Ghai R."/>
            <person name="Kavagutti S V."/>
        </authorList>
    </citation>
    <scope>NUCLEOTIDE SEQUENCE</scope>
</reference>
<dbReference type="Pfam" id="PF00296">
    <property type="entry name" value="Bac_luciferase"/>
    <property type="match status" value="1"/>
</dbReference>
<dbReference type="Gene3D" id="3.20.20.30">
    <property type="entry name" value="Luciferase-like domain"/>
    <property type="match status" value="1"/>
</dbReference>
<dbReference type="InterPro" id="IPR050564">
    <property type="entry name" value="F420-G6PD/mer"/>
</dbReference>
<protein>
    <submittedName>
        <fullName evidence="3">Unannotated protein</fullName>
    </submittedName>
</protein>
<evidence type="ECO:0000259" key="2">
    <source>
        <dbReference type="Pfam" id="PF00296"/>
    </source>
</evidence>
<sequence length="333" mass="36469">MKFGIMLLPRSLEETKAVAAAGEAAGFEWISNSDSPTVYQESYITQMAIAQAAPSVKIGPMVSHVVIRHPVIIANLWATMQEFTDGRLIGTIATGNSAARGLGLKPSKVSELAQAIEAIEGYWAGEGGKFLDSEIPKSGIKRRSCPILISADGPKAAALAATHGDGLLYGGTLEPEVRKRRLEAAKITEGREAWIAPTVSLRENHDDVRDDLGAMVVAMANRAMRADLSERGVPPEIQEDVLEMRRVYDYGFHADNTRPKNTGLISERLTNYLLDTLCIWGDEERFKRTIDELDAEGWTGIMFILGQAEGLQEQFVRDLGARLQKLGYLTPRS</sequence>
<dbReference type="InterPro" id="IPR011251">
    <property type="entry name" value="Luciferase-like_dom"/>
</dbReference>
<dbReference type="PANTHER" id="PTHR43244">
    <property type="match status" value="1"/>
</dbReference>
<accession>A0A6J7DI39</accession>
<dbReference type="PANTHER" id="PTHR43244:SF1">
    <property type="entry name" value="5,10-METHYLENETETRAHYDROMETHANOPTERIN REDUCTASE"/>
    <property type="match status" value="1"/>
</dbReference>
<keyword evidence="1" id="KW-0560">Oxidoreductase</keyword>
<proteinExistence type="predicted"/>
<feature type="domain" description="Luciferase-like" evidence="2">
    <location>
        <begin position="1"/>
        <end position="292"/>
    </location>
</feature>
<dbReference type="GO" id="GO:0016705">
    <property type="term" value="F:oxidoreductase activity, acting on paired donors, with incorporation or reduction of molecular oxygen"/>
    <property type="evidence" value="ECO:0007669"/>
    <property type="project" value="InterPro"/>
</dbReference>
<dbReference type="AlphaFoldDB" id="A0A6J7DI39"/>
<dbReference type="EMBL" id="CAFBLQ010000041">
    <property type="protein sequence ID" value="CAB4866893.1"/>
    <property type="molecule type" value="Genomic_DNA"/>
</dbReference>
<dbReference type="InterPro" id="IPR036661">
    <property type="entry name" value="Luciferase-like_sf"/>
</dbReference>
<dbReference type="SUPFAM" id="SSF51679">
    <property type="entry name" value="Bacterial luciferase-like"/>
    <property type="match status" value="1"/>
</dbReference>
<evidence type="ECO:0000313" key="3">
    <source>
        <dbReference type="EMBL" id="CAB4866893.1"/>
    </source>
</evidence>